<gene>
    <name evidence="3" type="ORF">A4V09_10375</name>
</gene>
<dbReference type="KEGG" id="byl:A4V09_10375"/>
<dbReference type="InterPro" id="IPR003767">
    <property type="entry name" value="Malate/L-lactate_DH-like"/>
</dbReference>
<keyword evidence="2" id="KW-0560">Oxidoreductase</keyword>
<dbReference type="RefSeq" id="WP_065542315.1">
    <property type="nucleotide sequence ID" value="NZ_CP015405.2"/>
</dbReference>
<dbReference type="InterPro" id="IPR043143">
    <property type="entry name" value="Mal/L-sulf/L-lact_DH-like_NADP"/>
</dbReference>
<keyword evidence="4" id="KW-1185">Reference proteome</keyword>
<name>A0A1C7ICB6_9FIRM</name>
<dbReference type="EMBL" id="CP015405">
    <property type="protein sequence ID" value="ANU76139.1"/>
    <property type="molecule type" value="Genomic_DNA"/>
</dbReference>
<accession>A0A1C7ICB6</accession>
<dbReference type="OrthoDB" id="9769447at2"/>
<dbReference type="STRING" id="1796616.A4V09_10375"/>
<sequence length="342" mass="37087">MGVTVKIEEIKELMHKALALRGITGEYAEFMISDYLESELEGHRTHGLSKFLTVDAGLSRRSGDMKLIKQKGCYAQVDGNGELGHIAALYSTNLAIAAAKEHGVGITALKNVGRYSRITPYARKISEEGLVGMITNNGGPACVAPFGGAKAMFGTNPLCFSFPSKRGKPYIFDFATSQKVWGEVRQSIVENRPLPDNCFIDGEGNFTTDPEKAEAGVPFGGPKGYALCYALEVMTGAFVGAKMGYHAGDEYDLGYLFVAFSPEMFTTLDAFTEEVDGLAGDVRNCPPMKPGGQVFVPGEIFGSRPVSQMPSHEAEVEEDVYRRLKIMSVSLEGGYENNKKLN</sequence>
<dbReference type="SUPFAM" id="SSF89733">
    <property type="entry name" value="L-sulfolactate dehydrogenase-like"/>
    <property type="match status" value="1"/>
</dbReference>
<evidence type="ECO:0000256" key="2">
    <source>
        <dbReference type="ARBA" id="ARBA00023002"/>
    </source>
</evidence>
<dbReference type="Pfam" id="PF02615">
    <property type="entry name" value="Ldh_2"/>
    <property type="match status" value="1"/>
</dbReference>
<comment type="similarity">
    <text evidence="1">Belongs to the LDH2/MDH2 oxidoreductase family.</text>
</comment>
<reference evidence="3" key="1">
    <citation type="submission" date="2017-04" db="EMBL/GenBank/DDBJ databases">
        <title>Complete Genome Sequences of Twelve Strains of a Stable Defined Moderately Diverse Mouse Microbiota 2 (sDMDMm2).</title>
        <authorList>
            <person name="Uchimura Y."/>
            <person name="Wyss M."/>
            <person name="Brugiroux S."/>
            <person name="Limenitakis J.P."/>
            <person name="Stecher B."/>
            <person name="McCoy K.D."/>
            <person name="Macpherson A.J."/>
        </authorList>
    </citation>
    <scope>NUCLEOTIDE SEQUENCE</scope>
    <source>
        <strain evidence="3">YL58</strain>
    </source>
</reference>
<dbReference type="PANTHER" id="PTHR11091">
    <property type="entry name" value="OXIDOREDUCTASE-RELATED"/>
    <property type="match status" value="1"/>
</dbReference>
<dbReference type="AlphaFoldDB" id="A0A1C7ICB6"/>
<evidence type="ECO:0000313" key="3">
    <source>
        <dbReference type="EMBL" id="ANU76139.1"/>
    </source>
</evidence>
<dbReference type="PANTHER" id="PTHR11091:SF0">
    <property type="entry name" value="MALATE DEHYDROGENASE"/>
    <property type="match status" value="1"/>
</dbReference>
<dbReference type="GO" id="GO:0016491">
    <property type="term" value="F:oxidoreductase activity"/>
    <property type="evidence" value="ECO:0007669"/>
    <property type="project" value="UniProtKB-KW"/>
</dbReference>
<evidence type="ECO:0000313" key="4">
    <source>
        <dbReference type="Proteomes" id="UP000092574"/>
    </source>
</evidence>
<evidence type="ECO:0008006" key="5">
    <source>
        <dbReference type="Google" id="ProtNLM"/>
    </source>
</evidence>
<dbReference type="Gene3D" id="3.30.1370.60">
    <property type="entry name" value="Hypothetical oxidoreductase yiak, domain 2"/>
    <property type="match status" value="1"/>
</dbReference>
<evidence type="ECO:0000256" key="1">
    <source>
        <dbReference type="ARBA" id="ARBA00006056"/>
    </source>
</evidence>
<proteinExistence type="inferred from homology"/>
<dbReference type="InterPro" id="IPR036111">
    <property type="entry name" value="Mal/L-sulfo/L-lacto_DH-like_sf"/>
</dbReference>
<dbReference type="Proteomes" id="UP000092574">
    <property type="component" value="Chromosome"/>
</dbReference>
<dbReference type="InterPro" id="IPR043144">
    <property type="entry name" value="Mal/L-sulf/L-lact_DH-like_ah"/>
</dbReference>
<protein>
    <recommendedName>
        <fullName evidence="5">Ureidoglycolate dehydrogenase (NAD+)</fullName>
    </recommendedName>
</protein>
<organism evidence="3 4">
    <name type="scientific">Blautia pseudococcoides</name>
    <dbReference type="NCBI Taxonomy" id="1796616"/>
    <lineage>
        <taxon>Bacteria</taxon>
        <taxon>Bacillati</taxon>
        <taxon>Bacillota</taxon>
        <taxon>Clostridia</taxon>
        <taxon>Lachnospirales</taxon>
        <taxon>Lachnospiraceae</taxon>
        <taxon>Blautia</taxon>
    </lineage>
</organism>
<dbReference type="Gene3D" id="1.10.1530.10">
    <property type="match status" value="1"/>
</dbReference>